<evidence type="ECO:0000313" key="2">
    <source>
        <dbReference type="Proteomes" id="UP001259659"/>
    </source>
</evidence>
<gene>
    <name evidence="1" type="ORF">NDI56_18935</name>
</gene>
<keyword evidence="2" id="KW-1185">Reference proteome</keyword>
<organism evidence="1 2">
    <name type="scientific">Haloarcula saliterrae</name>
    <dbReference type="NCBI Taxonomy" id="2950534"/>
    <lineage>
        <taxon>Archaea</taxon>
        <taxon>Methanobacteriati</taxon>
        <taxon>Methanobacteriota</taxon>
        <taxon>Stenosarchaea group</taxon>
        <taxon>Halobacteria</taxon>
        <taxon>Halobacteriales</taxon>
        <taxon>Haloarculaceae</taxon>
        <taxon>Haloarcula</taxon>
    </lineage>
</organism>
<sequence length="68" mass="7368">MSTGPEAVFLGDAVGEFVTTEESVIGNRHDRYEVVQWLGEREAGDVASDVTTAKANRQSSLDIDDLLV</sequence>
<reference evidence="1 2" key="1">
    <citation type="submission" date="2022-06" db="EMBL/GenBank/DDBJ databases">
        <title>Haloarcula sp. a new haloarchaeum isolate from saline soil.</title>
        <authorList>
            <person name="Strakova D."/>
            <person name="Galisteo C."/>
            <person name="Sanchez-Porro C."/>
            <person name="Ventosa A."/>
        </authorList>
    </citation>
    <scope>NUCLEOTIDE SEQUENCE [LARGE SCALE GENOMIC DNA]</scope>
    <source>
        <strain evidence="1 2">S1CR25-12</strain>
    </source>
</reference>
<comment type="caution">
    <text evidence="1">The sequence shown here is derived from an EMBL/GenBank/DDBJ whole genome shotgun (WGS) entry which is preliminary data.</text>
</comment>
<accession>A0ABU2FGV7</accession>
<dbReference type="RefSeq" id="WP_310921338.1">
    <property type="nucleotide sequence ID" value="NZ_JAMQON010000007.1"/>
</dbReference>
<protein>
    <submittedName>
        <fullName evidence="1">Uncharacterized protein</fullName>
    </submittedName>
</protein>
<name>A0ABU2FGV7_9EURY</name>
<evidence type="ECO:0000313" key="1">
    <source>
        <dbReference type="EMBL" id="MDS0261482.1"/>
    </source>
</evidence>
<dbReference type="EMBL" id="JAMQON010000007">
    <property type="protein sequence ID" value="MDS0261482.1"/>
    <property type="molecule type" value="Genomic_DNA"/>
</dbReference>
<proteinExistence type="predicted"/>
<dbReference type="Proteomes" id="UP001259659">
    <property type="component" value="Unassembled WGS sequence"/>
</dbReference>